<name>A0A8X8Z816_SALSN</name>
<evidence type="ECO:0000313" key="4">
    <source>
        <dbReference type="EMBL" id="KAG6394798.1"/>
    </source>
</evidence>
<gene>
    <name evidence="4" type="ORF">SASPL_145388</name>
</gene>
<reference evidence="4" key="2">
    <citation type="submission" date="2020-08" db="EMBL/GenBank/DDBJ databases">
        <title>Plant Genome Project.</title>
        <authorList>
            <person name="Zhang R.-G."/>
        </authorList>
    </citation>
    <scope>NUCLEOTIDE SEQUENCE</scope>
    <source>
        <strain evidence="4">Huo1</strain>
        <tissue evidence="4">Leaf</tissue>
    </source>
</reference>
<comment type="caution">
    <text evidence="4">The sequence shown here is derived from an EMBL/GenBank/DDBJ whole genome shotgun (WGS) entry which is preliminary data.</text>
</comment>
<reference evidence="4" key="1">
    <citation type="submission" date="2018-01" db="EMBL/GenBank/DDBJ databases">
        <authorList>
            <person name="Mao J.F."/>
        </authorList>
    </citation>
    <scope>NUCLEOTIDE SEQUENCE</scope>
    <source>
        <strain evidence="4">Huo1</strain>
        <tissue evidence="4">Leaf</tissue>
    </source>
</reference>
<dbReference type="InterPro" id="IPR005162">
    <property type="entry name" value="Retrotrans_gag_dom"/>
</dbReference>
<evidence type="ECO:0000313" key="5">
    <source>
        <dbReference type="Proteomes" id="UP000298416"/>
    </source>
</evidence>
<organism evidence="4">
    <name type="scientific">Salvia splendens</name>
    <name type="common">Scarlet sage</name>
    <dbReference type="NCBI Taxonomy" id="180675"/>
    <lineage>
        <taxon>Eukaryota</taxon>
        <taxon>Viridiplantae</taxon>
        <taxon>Streptophyta</taxon>
        <taxon>Embryophyta</taxon>
        <taxon>Tracheophyta</taxon>
        <taxon>Spermatophyta</taxon>
        <taxon>Magnoliopsida</taxon>
        <taxon>eudicotyledons</taxon>
        <taxon>Gunneridae</taxon>
        <taxon>Pentapetalae</taxon>
        <taxon>asterids</taxon>
        <taxon>lamiids</taxon>
        <taxon>Lamiales</taxon>
        <taxon>Lamiaceae</taxon>
        <taxon>Nepetoideae</taxon>
        <taxon>Mentheae</taxon>
        <taxon>Salviinae</taxon>
        <taxon>Salvia</taxon>
        <taxon>Salvia subgen. Calosphace</taxon>
        <taxon>core Calosphace</taxon>
    </lineage>
</organism>
<dbReference type="PANTHER" id="PTHR33223:SF6">
    <property type="entry name" value="CCHC-TYPE DOMAIN-CONTAINING PROTEIN"/>
    <property type="match status" value="1"/>
</dbReference>
<feature type="region of interest" description="Disordered" evidence="2">
    <location>
        <begin position="397"/>
        <end position="434"/>
    </location>
</feature>
<accession>A0A8X8Z816</accession>
<evidence type="ECO:0000256" key="1">
    <source>
        <dbReference type="SAM" id="Coils"/>
    </source>
</evidence>
<protein>
    <recommendedName>
        <fullName evidence="3">Retrotransposon gag domain-containing protein</fullName>
    </recommendedName>
</protein>
<feature type="coiled-coil region" evidence="1">
    <location>
        <begin position="317"/>
        <end position="371"/>
    </location>
</feature>
<dbReference type="AlphaFoldDB" id="A0A8X8Z816"/>
<evidence type="ECO:0000256" key="2">
    <source>
        <dbReference type="SAM" id="MobiDB-lite"/>
    </source>
</evidence>
<sequence>MALCPGSKAELIKHVQKAKKGQKSGKLIKGSSQAVKEGTTGYQKKDMRGYELDGAQHSVIKDNVIFNITWSEFAPLSRPSKMALLSGKHGVTLCLCVVRRETNAHWRVQEAGVVTTCYRAALEAAVAAEQNIQPPPLEQAEMALVVDDSGIGSLHAHDEKEPTHAIAATPGMRTIAIKSGVLAVLSHFYGLSKECPYAFLEEFCRYCDIQPVPAGSTSEDYRLKAIPFVLKGDADRFFPASKTSALKREITEARQEYDEPLGQCWDRFQGLLQACPNHKMDEKEIYSVFNSGLTVDSKNDLNLAAQRDFSKTTFSQAKNILERLIEAKRSYETYRRQYRRGAVHVAEAHNDEKLEARFEQMEKKLLEAVEKARPPPPPAPKETHFFIQFDVEFIKSRGDKDDQQRRHHAGTAVKTAMQQHRQLEWEPVSRFPDS</sequence>
<feature type="domain" description="Retrotransposon gag" evidence="3">
    <location>
        <begin position="235"/>
        <end position="294"/>
    </location>
</feature>
<dbReference type="Pfam" id="PF03732">
    <property type="entry name" value="Retrotrans_gag"/>
    <property type="match status" value="1"/>
</dbReference>
<dbReference type="EMBL" id="PNBA02000017">
    <property type="protein sequence ID" value="KAG6394798.1"/>
    <property type="molecule type" value="Genomic_DNA"/>
</dbReference>
<keyword evidence="1" id="KW-0175">Coiled coil</keyword>
<evidence type="ECO:0000259" key="3">
    <source>
        <dbReference type="Pfam" id="PF03732"/>
    </source>
</evidence>
<keyword evidence="5" id="KW-1185">Reference proteome</keyword>
<dbReference type="PANTHER" id="PTHR33223">
    <property type="entry name" value="CCHC-TYPE DOMAIN-CONTAINING PROTEIN"/>
    <property type="match status" value="1"/>
</dbReference>
<dbReference type="Proteomes" id="UP000298416">
    <property type="component" value="Unassembled WGS sequence"/>
</dbReference>
<proteinExistence type="predicted"/>